<comment type="similarity">
    <text evidence="1">Belongs to the beta type-B retroviral polymerase family. HERV class-II K(HML-2) pol subfamily.</text>
</comment>
<dbReference type="Gene3D" id="3.30.70.270">
    <property type="match status" value="1"/>
</dbReference>
<dbReference type="InterPro" id="IPR050951">
    <property type="entry name" value="Retrovirus_Pol_polyprotein"/>
</dbReference>
<dbReference type="EC" id="3.1.26.4" evidence="2"/>
<proteinExistence type="inferred from homology"/>
<evidence type="ECO:0000256" key="4">
    <source>
        <dbReference type="ARBA" id="ARBA00022695"/>
    </source>
</evidence>
<evidence type="ECO:0000313" key="12">
    <source>
        <dbReference type="Proteomes" id="UP000830375"/>
    </source>
</evidence>
<evidence type="ECO:0000259" key="10">
    <source>
        <dbReference type="Pfam" id="PF17917"/>
    </source>
</evidence>
<evidence type="ECO:0000256" key="3">
    <source>
        <dbReference type="ARBA" id="ARBA00022679"/>
    </source>
</evidence>
<evidence type="ECO:0000259" key="9">
    <source>
        <dbReference type="Pfam" id="PF00078"/>
    </source>
</evidence>
<dbReference type="InterPro" id="IPR000477">
    <property type="entry name" value="RT_dom"/>
</dbReference>
<accession>A0ABQ8L6C1</accession>
<keyword evidence="8" id="KW-0695">RNA-directed DNA polymerase</keyword>
<organism evidence="11 12">
    <name type="scientific">Labeo rohita</name>
    <name type="common">Indian major carp</name>
    <name type="synonym">Cyprinus rohita</name>
    <dbReference type="NCBI Taxonomy" id="84645"/>
    <lineage>
        <taxon>Eukaryota</taxon>
        <taxon>Metazoa</taxon>
        <taxon>Chordata</taxon>
        <taxon>Craniata</taxon>
        <taxon>Vertebrata</taxon>
        <taxon>Euteleostomi</taxon>
        <taxon>Actinopterygii</taxon>
        <taxon>Neopterygii</taxon>
        <taxon>Teleostei</taxon>
        <taxon>Ostariophysi</taxon>
        <taxon>Cypriniformes</taxon>
        <taxon>Cyprinidae</taxon>
        <taxon>Labeoninae</taxon>
        <taxon>Labeonini</taxon>
        <taxon>Labeo</taxon>
    </lineage>
</organism>
<keyword evidence="5" id="KW-0540">Nuclease</keyword>
<dbReference type="Gene3D" id="3.10.20.370">
    <property type="match status" value="1"/>
</dbReference>
<dbReference type="InterPro" id="IPR043128">
    <property type="entry name" value="Rev_trsase/Diguanyl_cyclase"/>
</dbReference>
<evidence type="ECO:0000256" key="5">
    <source>
        <dbReference type="ARBA" id="ARBA00022722"/>
    </source>
</evidence>
<dbReference type="PANTHER" id="PTHR37984:SF5">
    <property type="entry name" value="PROTEIN NYNRIN-LIKE"/>
    <property type="match status" value="1"/>
</dbReference>
<evidence type="ECO:0000256" key="1">
    <source>
        <dbReference type="ARBA" id="ARBA00010879"/>
    </source>
</evidence>
<dbReference type="InterPro" id="IPR043502">
    <property type="entry name" value="DNA/RNA_pol_sf"/>
</dbReference>
<dbReference type="EMBL" id="JACTAM010002123">
    <property type="protein sequence ID" value="KAI2645975.1"/>
    <property type="molecule type" value="Genomic_DNA"/>
</dbReference>
<evidence type="ECO:0000256" key="6">
    <source>
        <dbReference type="ARBA" id="ARBA00022759"/>
    </source>
</evidence>
<protein>
    <recommendedName>
        <fullName evidence="2">ribonuclease H</fullName>
        <ecNumber evidence="2">3.1.26.4</ecNumber>
    </recommendedName>
</protein>
<gene>
    <name evidence="11" type="ORF">H4Q32_025337</name>
</gene>
<evidence type="ECO:0000256" key="7">
    <source>
        <dbReference type="ARBA" id="ARBA00022801"/>
    </source>
</evidence>
<keyword evidence="12" id="KW-1185">Reference proteome</keyword>
<keyword evidence="7" id="KW-0378">Hydrolase</keyword>
<evidence type="ECO:0000256" key="2">
    <source>
        <dbReference type="ARBA" id="ARBA00012180"/>
    </source>
</evidence>
<evidence type="ECO:0000256" key="8">
    <source>
        <dbReference type="ARBA" id="ARBA00022918"/>
    </source>
</evidence>
<dbReference type="CDD" id="cd01647">
    <property type="entry name" value="RT_LTR"/>
    <property type="match status" value="1"/>
</dbReference>
<keyword evidence="6" id="KW-0255">Endonuclease</keyword>
<keyword evidence="3" id="KW-0808">Transferase</keyword>
<dbReference type="CDD" id="cd09274">
    <property type="entry name" value="RNase_HI_RT_Ty3"/>
    <property type="match status" value="1"/>
</dbReference>
<reference evidence="11 12" key="1">
    <citation type="submission" date="2022-01" db="EMBL/GenBank/DDBJ databases">
        <title>A high-quality chromosome-level genome assembly of rohu carp, Labeo rohita.</title>
        <authorList>
            <person name="Arick M.A. II"/>
            <person name="Hsu C.-Y."/>
            <person name="Magbanua Z."/>
            <person name="Pechanova O."/>
            <person name="Grover C."/>
            <person name="Miller E."/>
            <person name="Thrash A."/>
            <person name="Ezzel L."/>
            <person name="Alam S."/>
            <person name="Benzie J."/>
            <person name="Hamilton M."/>
            <person name="Karsi A."/>
            <person name="Lawrence M.L."/>
            <person name="Peterson D.G."/>
        </authorList>
    </citation>
    <scope>NUCLEOTIDE SEQUENCE [LARGE SCALE GENOMIC DNA]</scope>
    <source>
        <strain evidence="12">BAU-BD-2019</strain>
        <tissue evidence="11">Blood</tissue>
    </source>
</reference>
<feature type="domain" description="Reverse transcriptase RNase H-like" evidence="10">
    <location>
        <begin position="421"/>
        <end position="524"/>
    </location>
</feature>
<dbReference type="Pfam" id="PF17917">
    <property type="entry name" value="RT_RNaseH"/>
    <property type="match status" value="1"/>
</dbReference>
<dbReference type="PANTHER" id="PTHR37984">
    <property type="entry name" value="PROTEIN CBG26694"/>
    <property type="match status" value="1"/>
</dbReference>
<comment type="caution">
    <text evidence="11">The sequence shown here is derived from an EMBL/GenBank/DDBJ whole genome shotgun (WGS) entry which is preliminary data.</text>
</comment>
<name>A0ABQ8L6C1_LABRO</name>
<sequence length="548" mass="61532">MNVAENTDGSDKTPDVDFTACPFLTRRNPTAEITSMLSSLYISDDDNDNDDDDDTGDEESCAVNVNVIQPMRSDIDKLKDAHLAFPLIAGLDFLRIAGALLDVGQSGYGLKTGTSYTFYSFITSSITPVPITTLTGENTLHNAAVTLYYALPPTWKPSLTTPIPGPVPCWDSNNQEELLQLMFTWPRTTSNVLGRTAVEQHKIILSDEVPLKSRAYSVSPFNKKITEDQVDQMLKDHIIEPSFSPWSSPVFLVPKRDGSYRFCVDYRRLNSKTIPDAYPMLLIHEILESMDGAIWFSTLDLQSGYWQVEMEESSKEKTAFITTKGLFHFCSMLYGHRNAAATFQRLMEKQLKFLGHIFSAKGVEVDPAKTLAVTQYPPPNDLKALQRFLKGVEWEWIPECQTSFDLVKQALQALPVLMQPDLNQAFQVHTDASNVGLGAILTQQTPEGERVVAYASRTLRGAELNYSTSEKECLAVVWAVEKWKHYLEGATFDIYTDHAALAWAFNSPKTSSRLTQWTLRLQQFHFQVHHRKGCLKLGLDALSRACDS</sequence>
<keyword evidence="4" id="KW-0548">Nucleotidyltransferase</keyword>
<evidence type="ECO:0000313" key="11">
    <source>
        <dbReference type="EMBL" id="KAI2645975.1"/>
    </source>
</evidence>
<dbReference type="Pfam" id="PF00078">
    <property type="entry name" value="RVT_1"/>
    <property type="match status" value="1"/>
</dbReference>
<dbReference type="Proteomes" id="UP000830375">
    <property type="component" value="Unassembled WGS sequence"/>
</dbReference>
<dbReference type="Gene3D" id="3.10.10.10">
    <property type="entry name" value="HIV Type 1 Reverse Transcriptase, subunit A, domain 1"/>
    <property type="match status" value="1"/>
</dbReference>
<dbReference type="InterPro" id="IPR041373">
    <property type="entry name" value="RT_RNaseH"/>
</dbReference>
<feature type="domain" description="Reverse transcriptase" evidence="9">
    <location>
        <begin position="253"/>
        <end position="353"/>
    </location>
</feature>
<dbReference type="SUPFAM" id="SSF56672">
    <property type="entry name" value="DNA/RNA polymerases"/>
    <property type="match status" value="1"/>
</dbReference>